<dbReference type="EMBL" id="BART01009978">
    <property type="protein sequence ID" value="GAG83469.1"/>
    <property type="molecule type" value="Genomic_DNA"/>
</dbReference>
<accession>X1D683</accession>
<gene>
    <name evidence="1" type="ORF">S01H4_02262</name>
    <name evidence="3" type="ORF">S01H4_21910</name>
    <name evidence="2" type="ORF">S01H4_29577</name>
    <name evidence="4" type="ORF">S01H4_52870</name>
</gene>
<evidence type="ECO:0000313" key="2">
    <source>
        <dbReference type="EMBL" id="GAG81347.1"/>
    </source>
</evidence>
<reference evidence="4" key="1">
    <citation type="journal article" date="2014" name="Front. Microbiol.">
        <title>High frequency of phylogenetically diverse reductive dehalogenase-homologous genes in deep subseafloor sedimentary metagenomes.</title>
        <authorList>
            <person name="Kawai M."/>
            <person name="Futagami T."/>
            <person name="Toyoda A."/>
            <person name="Takaki Y."/>
            <person name="Nishi S."/>
            <person name="Hori S."/>
            <person name="Arai W."/>
            <person name="Tsubouchi T."/>
            <person name="Morono Y."/>
            <person name="Uchiyama I."/>
            <person name="Ito T."/>
            <person name="Fujiyama A."/>
            <person name="Inagaki F."/>
            <person name="Takami H."/>
        </authorList>
    </citation>
    <scope>NUCLEOTIDE SEQUENCE</scope>
    <source>
        <strain evidence="4">Expedition CK06-06</strain>
    </source>
</reference>
<comment type="caution">
    <text evidence="4">The sequence shown here is derived from an EMBL/GenBank/DDBJ whole genome shotgun (WGS) entry which is preliminary data.</text>
</comment>
<evidence type="ECO:0000313" key="1">
    <source>
        <dbReference type="EMBL" id="GAG72820.1"/>
    </source>
</evidence>
<evidence type="ECO:0000313" key="4">
    <source>
        <dbReference type="EMBL" id="GAH15732.1"/>
    </source>
</evidence>
<proteinExistence type="predicted"/>
<organism evidence="4">
    <name type="scientific">marine sediment metagenome</name>
    <dbReference type="NCBI Taxonomy" id="412755"/>
    <lineage>
        <taxon>unclassified sequences</taxon>
        <taxon>metagenomes</taxon>
        <taxon>ecological metagenomes</taxon>
    </lineage>
</organism>
<protein>
    <submittedName>
        <fullName evidence="4">Uncharacterized protein</fullName>
    </submittedName>
</protein>
<name>X1D683_9ZZZZ</name>
<dbReference type="EMBL" id="BART01000480">
    <property type="protein sequence ID" value="GAG72820.1"/>
    <property type="molecule type" value="Genomic_DNA"/>
</dbReference>
<dbReference type="AlphaFoldDB" id="X1D683"/>
<sequence length="41" mass="4728">MSTGLEAIAPIDKQQNERIVWCERLLYLIVLLQFPQIASLL</sequence>
<dbReference type="EMBL" id="BART01030249">
    <property type="protein sequence ID" value="GAH15732.1"/>
    <property type="molecule type" value="Genomic_DNA"/>
</dbReference>
<dbReference type="EMBL" id="BART01015193">
    <property type="protein sequence ID" value="GAG81347.1"/>
    <property type="molecule type" value="Genomic_DNA"/>
</dbReference>
<evidence type="ECO:0000313" key="3">
    <source>
        <dbReference type="EMBL" id="GAG83469.1"/>
    </source>
</evidence>